<evidence type="ECO:0000256" key="1">
    <source>
        <dbReference type="ARBA" id="ARBA00003291"/>
    </source>
</evidence>
<name>A0AAD8SZQ9_LOLMU</name>
<sequence>MVSSAEFRRVFAAFDQDGDGKISEAELRLCMKAALGGDMSAEEVQALMATADTDGDGFLDEEEFVRLVEETAAGTQDEEGDRCREAFGMYVMEGRGCITPLSLKLMMSRLGLHLDVDDCQAMIHRFDLNGDGVLNFDEFKTMMMMG</sequence>
<dbReference type="InterPro" id="IPR002048">
    <property type="entry name" value="EF_hand_dom"/>
</dbReference>
<feature type="domain" description="EF-hand" evidence="4">
    <location>
        <begin position="2"/>
        <end position="37"/>
    </location>
</feature>
<dbReference type="InterPro" id="IPR018247">
    <property type="entry name" value="EF_Hand_1_Ca_BS"/>
</dbReference>
<dbReference type="EMBL" id="JAUUTY010000003">
    <property type="protein sequence ID" value="KAK1667288.1"/>
    <property type="molecule type" value="Genomic_DNA"/>
</dbReference>
<proteinExistence type="predicted"/>
<feature type="domain" description="EF-hand" evidence="4">
    <location>
        <begin position="114"/>
        <end position="146"/>
    </location>
</feature>
<evidence type="ECO:0000256" key="2">
    <source>
        <dbReference type="ARBA" id="ARBA00022737"/>
    </source>
</evidence>
<dbReference type="AlphaFoldDB" id="A0AAD8SZQ9"/>
<dbReference type="PROSITE" id="PS50222">
    <property type="entry name" value="EF_HAND_2"/>
    <property type="match status" value="3"/>
</dbReference>
<evidence type="ECO:0000259" key="4">
    <source>
        <dbReference type="PROSITE" id="PS50222"/>
    </source>
</evidence>
<gene>
    <name evidence="5" type="ORF">QYE76_055447</name>
</gene>
<accession>A0AAD8SZQ9</accession>
<keyword evidence="3" id="KW-0106">Calcium</keyword>
<dbReference type="PANTHER" id="PTHR23050">
    <property type="entry name" value="CALCIUM BINDING PROTEIN"/>
    <property type="match status" value="1"/>
</dbReference>
<dbReference type="Gene3D" id="1.10.238.10">
    <property type="entry name" value="EF-hand"/>
    <property type="match status" value="2"/>
</dbReference>
<dbReference type="GO" id="GO:0005509">
    <property type="term" value="F:calcium ion binding"/>
    <property type="evidence" value="ECO:0007669"/>
    <property type="project" value="InterPro"/>
</dbReference>
<dbReference type="SUPFAM" id="SSF47473">
    <property type="entry name" value="EF-hand"/>
    <property type="match status" value="1"/>
</dbReference>
<dbReference type="InterPro" id="IPR050145">
    <property type="entry name" value="Centrin_CML-like"/>
</dbReference>
<comment type="function">
    <text evidence="1">Potential calcium sensor.</text>
</comment>
<dbReference type="CDD" id="cd00051">
    <property type="entry name" value="EFh"/>
    <property type="match status" value="2"/>
</dbReference>
<evidence type="ECO:0000313" key="5">
    <source>
        <dbReference type="EMBL" id="KAK1667288.1"/>
    </source>
</evidence>
<dbReference type="Pfam" id="PF13833">
    <property type="entry name" value="EF-hand_8"/>
    <property type="match status" value="1"/>
</dbReference>
<dbReference type="FunFam" id="1.10.238.10:FF:000178">
    <property type="entry name" value="Calmodulin-2 A"/>
    <property type="match status" value="1"/>
</dbReference>
<dbReference type="SMART" id="SM00054">
    <property type="entry name" value="EFh"/>
    <property type="match status" value="3"/>
</dbReference>
<dbReference type="Proteomes" id="UP001231189">
    <property type="component" value="Unassembled WGS sequence"/>
</dbReference>
<keyword evidence="6" id="KW-1185">Reference proteome</keyword>
<dbReference type="GO" id="GO:0043226">
    <property type="term" value="C:organelle"/>
    <property type="evidence" value="ECO:0007669"/>
    <property type="project" value="UniProtKB-ARBA"/>
</dbReference>
<evidence type="ECO:0000313" key="6">
    <source>
        <dbReference type="Proteomes" id="UP001231189"/>
    </source>
</evidence>
<comment type="caution">
    <text evidence="5">The sequence shown here is derived from an EMBL/GenBank/DDBJ whole genome shotgun (WGS) entry which is preliminary data.</text>
</comment>
<organism evidence="5 6">
    <name type="scientific">Lolium multiflorum</name>
    <name type="common">Italian ryegrass</name>
    <name type="synonym">Lolium perenne subsp. multiflorum</name>
    <dbReference type="NCBI Taxonomy" id="4521"/>
    <lineage>
        <taxon>Eukaryota</taxon>
        <taxon>Viridiplantae</taxon>
        <taxon>Streptophyta</taxon>
        <taxon>Embryophyta</taxon>
        <taxon>Tracheophyta</taxon>
        <taxon>Spermatophyta</taxon>
        <taxon>Magnoliopsida</taxon>
        <taxon>Liliopsida</taxon>
        <taxon>Poales</taxon>
        <taxon>Poaceae</taxon>
        <taxon>BOP clade</taxon>
        <taxon>Pooideae</taxon>
        <taxon>Poodae</taxon>
        <taxon>Poeae</taxon>
        <taxon>Poeae Chloroplast Group 2 (Poeae type)</taxon>
        <taxon>Loliodinae</taxon>
        <taxon>Loliinae</taxon>
        <taxon>Lolium</taxon>
    </lineage>
</organism>
<reference evidence="5" key="1">
    <citation type="submission" date="2023-07" db="EMBL/GenBank/DDBJ databases">
        <title>A chromosome-level genome assembly of Lolium multiflorum.</title>
        <authorList>
            <person name="Chen Y."/>
            <person name="Copetti D."/>
            <person name="Kolliker R."/>
            <person name="Studer B."/>
        </authorList>
    </citation>
    <scope>NUCLEOTIDE SEQUENCE</scope>
    <source>
        <strain evidence="5">02402/16</strain>
        <tissue evidence="5">Leaf</tissue>
    </source>
</reference>
<dbReference type="PROSITE" id="PS00018">
    <property type="entry name" value="EF_HAND_1"/>
    <property type="match status" value="3"/>
</dbReference>
<feature type="domain" description="EF-hand" evidence="4">
    <location>
        <begin position="39"/>
        <end position="74"/>
    </location>
</feature>
<dbReference type="Pfam" id="PF13499">
    <property type="entry name" value="EF-hand_7"/>
    <property type="match status" value="1"/>
</dbReference>
<evidence type="ECO:0000256" key="3">
    <source>
        <dbReference type="ARBA" id="ARBA00022837"/>
    </source>
</evidence>
<keyword evidence="2" id="KW-0677">Repeat</keyword>
<dbReference type="InterPro" id="IPR011992">
    <property type="entry name" value="EF-hand-dom_pair"/>
</dbReference>
<protein>
    <recommendedName>
        <fullName evidence="4">EF-hand domain-containing protein</fullName>
    </recommendedName>
</protein>